<dbReference type="InterPro" id="IPR002306">
    <property type="entry name" value="Trp-tRNA-ligase"/>
</dbReference>
<dbReference type="EMBL" id="VAFM01000001">
    <property type="protein sequence ID" value="TKW61964.1"/>
    <property type="molecule type" value="Genomic_DNA"/>
</dbReference>
<evidence type="ECO:0000256" key="7">
    <source>
        <dbReference type="ARBA" id="ARBA00049929"/>
    </source>
</evidence>
<evidence type="ECO:0000313" key="11">
    <source>
        <dbReference type="Proteomes" id="UP000320948"/>
    </source>
</evidence>
<dbReference type="NCBIfam" id="TIGR00233">
    <property type="entry name" value="trpS"/>
    <property type="match status" value="1"/>
</dbReference>
<feature type="binding site" evidence="8">
    <location>
        <begin position="200"/>
        <end position="204"/>
    </location>
    <ligand>
        <name>ATP</name>
        <dbReference type="ChEBI" id="CHEBI:30616"/>
    </ligand>
</feature>
<dbReference type="InterPro" id="IPR014729">
    <property type="entry name" value="Rossmann-like_a/b/a_fold"/>
</dbReference>
<evidence type="ECO:0000256" key="4">
    <source>
        <dbReference type="ARBA" id="ARBA00022840"/>
    </source>
</evidence>
<dbReference type="PANTHER" id="PTHR43766">
    <property type="entry name" value="TRYPTOPHAN--TRNA LIGASE, MITOCHONDRIAL"/>
    <property type="match status" value="1"/>
</dbReference>
<evidence type="ECO:0000256" key="8">
    <source>
        <dbReference type="HAMAP-Rule" id="MF_00140"/>
    </source>
</evidence>
<gene>
    <name evidence="8 10" type="primary">trpS</name>
    <name evidence="10" type="ORF">DI628_04905</name>
</gene>
<dbReference type="FunFam" id="1.10.240.10:FF:000002">
    <property type="entry name" value="Tryptophan--tRNA ligase"/>
    <property type="match status" value="1"/>
</dbReference>
<comment type="subcellular location">
    <subcellularLocation>
        <location evidence="8">Cytoplasm</location>
    </subcellularLocation>
</comment>
<keyword evidence="2 8" id="KW-0436">Ligase</keyword>
<dbReference type="Proteomes" id="UP000320948">
    <property type="component" value="Unassembled WGS sequence"/>
</dbReference>
<comment type="caution">
    <text evidence="10">The sequence shown here is derived from an EMBL/GenBank/DDBJ whole genome shotgun (WGS) entry which is preliminary data.</text>
</comment>
<accession>A0A6N4RFR8</accession>
<dbReference type="InterPro" id="IPR002305">
    <property type="entry name" value="aa-tRNA-synth_Ic"/>
</dbReference>
<evidence type="ECO:0000256" key="5">
    <source>
        <dbReference type="ARBA" id="ARBA00022917"/>
    </source>
</evidence>
<keyword evidence="4 8" id="KW-0067">ATP-binding</keyword>
<feature type="short sequence motif" description="'HIGH' region" evidence="8">
    <location>
        <begin position="17"/>
        <end position="25"/>
    </location>
</feature>
<feature type="binding site" evidence="8">
    <location>
        <begin position="16"/>
        <end position="18"/>
    </location>
    <ligand>
        <name>ATP</name>
        <dbReference type="ChEBI" id="CHEBI:30616"/>
    </ligand>
</feature>
<keyword evidence="8" id="KW-0963">Cytoplasm</keyword>
<protein>
    <recommendedName>
        <fullName evidence="8">Tryptophan--tRNA ligase</fullName>
        <ecNumber evidence="8">6.1.1.2</ecNumber>
    </recommendedName>
    <alternativeName>
        <fullName evidence="8">Tryptophanyl-tRNA synthetase</fullName>
        <shortName evidence="8">TrpRS</shortName>
    </alternativeName>
</protein>
<dbReference type="PRINTS" id="PR01039">
    <property type="entry name" value="TRNASYNTHTRP"/>
</dbReference>
<dbReference type="GO" id="GO:0006436">
    <property type="term" value="P:tryptophanyl-tRNA aminoacylation"/>
    <property type="evidence" value="ECO:0007669"/>
    <property type="project" value="UniProtKB-UniRule"/>
</dbReference>
<evidence type="ECO:0000256" key="9">
    <source>
        <dbReference type="RuleBase" id="RU363036"/>
    </source>
</evidence>
<keyword evidence="3 8" id="KW-0547">Nucleotide-binding</keyword>
<sequence>MSTPISPKPISFSGIQSSGIPSIGNYIGAFKPFTAYPQTHKAYFCVVDHHAITVRQEPKDLFENSYGVAAWYLASGLNPHECTLFIQSHVQEHAELGWILNSFTQMGELERMTQYKDKAQRHKDNINAGLFTYPTLMAADILLYNTQEVPVGDDQIQHIELCRNVATRFNNIYGDTFVMPKGVIPKSGARVKDLQEPTRKMSKSQPGPGTILLNESPAEAAKKIKRAQTDSLGVVKYDPENQPGVANLLEIMGGLTNRSPQDVAREFDGQQYGALKGAVAEAVVFALEPLQAEFNRLMADKAELHRILVKGADDAREVAAQTVRKVKEKMGYVLL</sequence>
<dbReference type="Pfam" id="PF00579">
    <property type="entry name" value="tRNA-synt_1b"/>
    <property type="match status" value="1"/>
</dbReference>
<organism evidence="10 11">
    <name type="scientific">Blastochloris viridis</name>
    <name type="common">Rhodopseudomonas viridis</name>
    <dbReference type="NCBI Taxonomy" id="1079"/>
    <lineage>
        <taxon>Bacteria</taxon>
        <taxon>Pseudomonadati</taxon>
        <taxon>Pseudomonadota</taxon>
        <taxon>Alphaproteobacteria</taxon>
        <taxon>Hyphomicrobiales</taxon>
        <taxon>Blastochloridaceae</taxon>
        <taxon>Blastochloris</taxon>
    </lineage>
</organism>
<dbReference type="SUPFAM" id="SSF52374">
    <property type="entry name" value="Nucleotidylyl transferase"/>
    <property type="match status" value="1"/>
</dbReference>
<evidence type="ECO:0000256" key="1">
    <source>
        <dbReference type="ARBA" id="ARBA00005594"/>
    </source>
</evidence>
<dbReference type="EC" id="6.1.1.2" evidence="8"/>
<dbReference type="InterPro" id="IPR050203">
    <property type="entry name" value="Trp-tRNA_synthetase"/>
</dbReference>
<evidence type="ECO:0000256" key="6">
    <source>
        <dbReference type="ARBA" id="ARBA00023146"/>
    </source>
</evidence>
<dbReference type="GO" id="GO:0004830">
    <property type="term" value="F:tryptophan-tRNA ligase activity"/>
    <property type="evidence" value="ECO:0007669"/>
    <property type="project" value="UniProtKB-UniRule"/>
</dbReference>
<comment type="function">
    <text evidence="8">Catalyzes the attachment of tryptophan to tRNA(Trp).</text>
</comment>
<keyword evidence="6 8" id="KW-0030">Aminoacyl-tRNA synthetase</keyword>
<proteinExistence type="inferred from homology"/>
<comment type="catalytic activity">
    <reaction evidence="7 8">
        <text>tRNA(Trp) + L-tryptophan + ATP = L-tryptophyl-tRNA(Trp) + AMP + diphosphate + H(+)</text>
        <dbReference type="Rhea" id="RHEA:24080"/>
        <dbReference type="Rhea" id="RHEA-COMP:9671"/>
        <dbReference type="Rhea" id="RHEA-COMP:9705"/>
        <dbReference type="ChEBI" id="CHEBI:15378"/>
        <dbReference type="ChEBI" id="CHEBI:30616"/>
        <dbReference type="ChEBI" id="CHEBI:33019"/>
        <dbReference type="ChEBI" id="CHEBI:57912"/>
        <dbReference type="ChEBI" id="CHEBI:78442"/>
        <dbReference type="ChEBI" id="CHEBI:78535"/>
        <dbReference type="ChEBI" id="CHEBI:456215"/>
        <dbReference type="EC" id="6.1.1.2"/>
    </reaction>
</comment>
<dbReference type="Gene3D" id="3.40.50.620">
    <property type="entry name" value="HUPs"/>
    <property type="match status" value="1"/>
</dbReference>
<dbReference type="CDD" id="cd00806">
    <property type="entry name" value="TrpRS_core"/>
    <property type="match status" value="1"/>
</dbReference>
<dbReference type="GO" id="GO:0005829">
    <property type="term" value="C:cytosol"/>
    <property type="evidence" value="ECO:0007669"/>
    <property type="project" value="TreeGrafter"/>
</dbReference>
<evidence type="ECO:0000256" key="3">
    <source>
        <dbReference type="ARBA" id="ARBA00022741"/>
    </source>
</evidence>
<comment type="subunit">
    <text evidence="8">Homodimer.</text>
</comment>
<dbReference type="GO" id="GO:0005524">
    <property type="term" value="F:ATP binding"/>
    <property type="evidence" value="ECO:0007669"/>
    <property type="project" value="UniProtKB-UniRule"/>
</dbReference>
<feature type="binding site" evidence="8">
    <location>
        <begin position="152"/>
        <end position="154"/>
    </location>
    <ligand>
        <name>ATP</name>
        <dbReference type="ChEBI" id="CHEBI:30616"/>
    </ligand>
</feature>
<reference evidence="10 11" key="1">
    <citation type="journal article" date="2017" name="Nat. Commun.">
        <title>In situ click chemistry generation of cyclooxygenase-2 inhibitors.</title>
        <authorList>
            <person name="Bhardwaj A."/>
            <person name="Kaur J."/>
            <person name="Wuest M."/>
            <person name="Wuest F."/>
        </authorList>
    </citation>
    <scope>NUCLEOTIDE SEQUENCE [LARGE SCALE GENOMIC DNA]</scope>
    <source>
        <strain evidence="10">S2_018_000_R2_106</strain>
    </source>
</reference>
<feature type="binding site" evidence="8">
    <location>
        <position position="140"/>
    </location>
    <ligand>
        <name>L-tryptophan</name>
        <dbReference type="ChEBI" id="CHEBI:57912"/>
    </ligand>
</feature>
<comment type="similarity">
    <text evidence="1 8 9">Belongs to the class-I aminoacyl-tRNA synthetase family.</text>
</comment>
<feature type="binding site" evidence="8">
    <location>
        <begin position="24"/>
        <end position="25"/>
    </location>
    <ligand>
        <name>ATP</name>
        <dbReference type="ChEBI" id="CHEBI:30616"/>
    </ligand>
</feature>
<dbReference type="PANTHER" id="PTHR43766:SF1">
    <property type="entry name" value="TRYPTOPHAN--TRNA LIGASE, MITOCHONDRIAL"/>
    <property type="match status" value="1"/>
</dbReference>
<dbReference type="InterPro" id="IPR024109">
    <property type="entry name" value="Trp-tRNA-ligase_bac-type"/>
</dbReference>
<dbReference type="Gene3D" id="1.10.240.10">
    <property type="entry name" value="Tyrosyl-Transfer RNA Synthetase"/>
    <property type="match status" value="1"/>
</dbReference>
<dbReference type="AlphaFoldDB" id="A0A6N4RFR8"/>
<name>A0A6N4RFR8_BLAVI</name>
<evidence type="ECO:0000313" key="10">
    <source>
        <dbReference type="EMBL" id="TKW61964.1"/>
    </source>
</evidence>
<feature type="binding site" evidence="8">
    <location>
        <position position="191"/>
    </location>
    <ligand>
        <name>ATP</name>
        <dbReference type="ChEBI" id="CHEBI:30616"/>
    </ligand>
</feature>
<evidence type="ECO:0000256" key="2">
    <source>
        <dbReference type="ARBA" id="ARBA00022598"/>
    </source>
</evidence>
<dbReference type="HAMAP" id="MF_00140_B">
    <property type="entry name" value="Trp_tRNA_synth_B"/>
    <property type="match status" value="1"/>
</dbReference>
<feature type="short sequence motif" description="'KMSKS' region" evidence="8">
    <location>
        <begin position="200"/>
        <end position="204"/>
    </location>
</feature>
<keyword evidence="5 8" id="KW-0648">Protein biosynthesis</keyword>